<keyword evidence="1" id="KW-0812">Transmembrane</keyword>
<evidence type="ECO:0000256" key="1">
    <source>
        <dbReference type="SAM" id="Phobius"/>
    </source>
</evidence>
<evidence type="ECO:0000313" key="3">
    <source>
        <dbReference type="Proteomes" id="UP000187209"/>
    </source>
</evidence>
<keyword evidence="1" id="KW-0472">Membrane</keyword>
<protein>
    <submittedName>
        <fullName evidence="2">Uncharacterized protein</fullName>
    </submittedName>
</protein>
<sequence>MRGEKNESSLVLNKFISTGLVIQVILGTTGAGHTLLIAIMQSYQLSLGDNFLLSASEISLEKTSIYEFFYILAFNLSFIILPTIGYYGFASSKVLAIATYTIFTIFGSSCTFLYYVMKIFDNCLYNQAYLIIPIYGILLGTFILCLLHSELLETDEICEIPINDPIS</sequence>
<feature type="transmembrane region" description="Helical" evidence="1">
    <location>
        <begin position="94"/>
        <end position="116"/>
    </location>
</feature>
<feature type="transmembrane region" description="Helical" evidence="1">
    <location>
        <begin position="20"/>
        <end position="43"/>
    </location>
</feature>
<name>A0A1R2C7B5_9CILI</name>
<feature type="transmembrane region" description="Helical" evidence="1">
    <location>
        <begin position="128"/>
        <end position="147"/>
    </location>
</feature>
<dbReference type="AlphaFoldDB" id="A0A1R2C7B5"/>
<comment type="caution">
    <text evidence="2">The sequence shown here is derived from an EMBL/GenBank/DDBJ whole genome shotgun (WGS) entry which is preliminary data.</text>
</comment>
<dbReference type="EMBL" id="MPUH01000254">
    <property type="protein sequence ID" value="OMJ84908.1"/>
    <property type="molecule type" value="Genomic_DNA"/>
</dbReference>
<keyword evidence="1" id="KW-1133">Transmembrane helix</keyword>
<gene>
    <name evidence="2" type="ORF">SteCoe_13893</name>
</gene>
<organism evidence="2 3">
    <name type="scientific">Stentor coeruleus</name>
    <dbReference type="NCBI Taxonomy" id="5963"/>
    <lineage>
        <taxon>Eukaryota</taxon>
        <taxon>Sar</taxon>
        <taxon>Alveolata</taxon>
        <taxon>Ciliophora</taxon>
        <taxon>Postciliodesmatophora</taxon>
        <taxon>Heterotrichea</taxon>
        <taxon>Heterotrichida</taxon>
        <taxon>Stentoridae</taxon>
        <taxon>Stentor</taxon>
    </lineage>
</organism>
<proteinExistence type="predicted"/>
<keyword evidence="3" id="KW-1185">Reference proteome</keyword>
<evidence type="ECO:0000313" key="2">
    <source>
        <dbReference type="EMBL" id="OMJ84908.1"/>
    </source>
</evidence>
<dbReference type="Proteomes" id="UP000187209">
    <property type="component" value="Unassembled WGS sequence"/>
</dbReference>
<accession>A0A1R2C7B5</accession>
<reference evidence="2 3" key="1">
    <citation type="submission" date="2016-11" db="EMBL/GenBank/DDBJ databases">
        <title>The macronuclear genome of Stentor coeruleus: a giant cell with tiny introns.</title>
        <authorList>
            <person name="Slabodnick M."/>
            <person name="Ruby J.G."/>
            <person name="Reiff S.B."/>
            <person name="Swart E.C."/>
            <person name="Gosai S."/>
            <person name="Prabakaran S."/>
            <person name="Witkowska E."/>
            <person name="Larue G.E."/>
            <person name="Fisher S."/>
            <person name="Freeman R.M."/>
            <person name="Gunawardena J."/>
            <person name="Chu W."/>
            <person name="Stover N.A."/>
            <person name="Gregory B.D."/>
            <person name="Nowacki M."/>
            <person name="Derisi J."/>
            <person name="Roy S.W."/>
            <person name="Marshall W.F."/>
            <person name="Sood P."/>
        </authorList>
    </citation>
    <scope>NUCLEOTIDE SEQUENCE [LARGE SCALE GENOMIC DNA]</scope>
    <source>
        <strain evidence="2">WM001</strain>
    </source>
</reference>
<feature type="transmembrane region" description="Helical" evidence="1">
    <location>
        <begin position="68"/>
        <end position="87"/>
    </location>
</feature>